<dbReference type="InterPro" id="IPR029066">
    <property type="entry name" value="PLP-binding_barrel"/>
</dbReference>
<dbReference type="Gene3D" id="2.70.98.60">
    <property type="entry name" value="alpha-galactosidase from lactobacil brevis"/>
    <property type="match status" value="1"/>
</dbReference>
<dbReference type="Pfam" id="PF09371">
    <property type="entry name" value="Tex_N"/>
    <property type="match status" value="1"/>
</dbReference>
<dbReference type="GO" id="GO:0003729">
    <property type="term" value="F:mRNA binding"/>
    <property type="evidence" value="ECO:0007669"/>
    <property type="project" value="TreeGrafter"/>
</dbReference>
<dbReference type="EC" id="3.2.1.22" evidence="3"/>
<comment type="caution">
    <text evidence="11">The sequence shown here is derived from an EMBL/GenBank/DDBJ whole genome shotgun (WGS) entry which is preliminary data.</text>
</comment>
<dbReference type="Gene3D" id="2.60.40.1180">
    <property type="entry name" value="Golgi alpha-mannosidase II"/>
    <property type="match status" value="1"/>
</dbReference>
<dbReference type="InterPro" id="IPR001608">
    <property type="entry name" value="Ala_racemase_N"/>
</dbReference>
<dbReference type="InterPro" id="IPR012337">
    <property type="entry name" value="RNaseH-like_sf"/>
</dbReference>
<dbReference type="PROSITE" id="PS50126">
    <property type="entry name" value="S1"/>
    <property type="match status" value="1"/>
</dbReference>
<dbReference type="Pfam" id="PF22706">
    <property type="entry name" value="Tex_central_region"/>
    <property type="match status" value="1"/>
</dbReference>
<dbReference type="Pfam" id="PF16874">
    <property type="entry name" value="Glyco_hydro_36C"/>
    <property type="match status" value="1"/>
</dbReference>
<reference evidence="11" key="2">
    <citation type="submission" date="2020-02" db="EMBL/GenBank/DDBJ databases">
        <authorList>
            <person name="Studholme D.J."/>
        </authorList>
    </citation>
    <scope>NUCLEOTIDE SEQUENCE</scope>
    <source>
        <strain evidence="11">00238/432</strain>
    </source>
</reference>
<dbReference type="FunFam" id="1.10.150.310:FF:000001">
    <property type="entry name" value="RNA-binding transcriptional accessory protein"/>
    <property type="match status" value="1"/>
</dbReference>
<dbReference type="Proteomes" id="UP000702964">
    <property type="component" value="Unassembled WGS sequence"/>
</dbReference>
<dbReference type="InterPro" id="IPR013785">
    <property type="entry name" value="Aldolase_TIM"/>
</dbReference>
<evidence type="ECO:0000256" key="4">
    <source>
        <dbReference type="ARBA" id="ARBA00022801"/>
    </source>
</evidence>
<dbReference type="Gene3D" id="1.10.10.650">
    <property type="entry name" value="RuvA domain 2-like"/>
    <property type="match status" value="1"/>
</dbReference>
<feature type="domain" description="S1 motif" evidence="10">
    <location>
        <begin position="1576"/>
        <end position="1645"/>
    </location>
</feature>
<dbReference type="InterPro" id="IPR023319">
    <property type="entry name" value="Tex-like_HTH_dom_sf"/>
</dbReference>
<dbReference type="InterPro" id="IPR050437">
    <property type="entry name" value="Ribos_protein_bS1-like"/>
</dbReference>
<evidence type="ECO:0000256" key="7">
    <source>
        <dbReference type="ARBA" id="ARBA00023295"/>
    </source>
</evidence>
<dbReference type="InterPro" id="IPR031704">
    <property type="entry name" value="Glyco_hydro_36_N"/>
</dbReference>
<dbReference type="InterPro" id="IPR013780">
    <property type="entry name" value="Glyco_hydro_b"/>
</dbReference>
<dbReference type="Pfam" id="PF00575">
    <property type="entry name" value="S1"/>
    <property type="match status" value="1"/>
</dbReference>
<evidence type="ECO:0000256" key="9">
    <source>
        <dbReference type="PIRSR" id="PIRSR600821-50"/>
    </source>
</evidence>
<gene>
    <name evidence="11" type="ORF">G195_001052</name>
</gene>
<evidence type="ECO:0000256" key="2">
    <source>
        <dbReference type="ARBA" id="ARBA00001933"/>
    </source>
</evidence>
<accession>A0A8J4WH54</accession>
<dbReference type="FunFam" id="3.20.20.10:FF:000002">
    <property type="entry name" value="Alanine racemase"/>
    <property type="match status" value="1"/>
</dbReference>
<dbReference type="InterPro" id="IPR002252">
    <property type="entry name" value="Glyco_hydro_36"/>
</dbReference>
<dbReference type="InterPro" id="IPR006641">
    <property type="entry name" value="YqgF/RNaseH-like_dom"/>
</dbReference>
<dbReference type="SUPFAM" id="SSF50249">
    <property type="entry name" value="Nucleic acid-binding proteins"/>
    <property type="match status" value="1"/>
</dbReference>
<dbReference type="SUPFAM" id="SSF53098">
    <property type="entry name" value="Ribonuclease H-like"/>
    <property type="match status" value="1"/>
</dbReference>
<dbReference type="CDD" id="cd05685">
    <property type="entry name" value="S1_Tex"/>
    <property type="match status" value="1"/>
</dbReference>
<keyword evidence="7" id="KW-0326">Glycosidase</keyword>
<dbReference type="Pfam" id="PF16875">
    <property type="entry name" value="Glyco_hydro_36N"/>
    <property type="match status" value="1"/>
</dbReference>
<dbReference type="NCBIfam" id="TIGR00492">
    <property type="entry name" value="alr"/>
    <property type="match status" value="1"/>
</dbReference>
<evidence type="ECO:0000259" key="10">
    <source>
        <dbReference type="PROSITE" id="PS50126"/>
    </source>
</evidence>
<organism evidence="11 12">
    <name type="scientific">Phytophthora kernoviae 00238/432</name>
    <dbReference type="NCBI Taxonomy" id="1284355"/>
    <lineage>
        <taxon>Eukaryota</taxon>
        <taxon>Sar</taxon>
        <taxon>Stramenopiles</taxon>
        <taxon>Oomycota</taxon>
        <taxon>Peronosporomycetes</taxon>
        <taxon>Peronosporales</taxon>
        <taxon>Peronosporaceae</taxon>
        <taxon>Phytophthora</taxon>
    </lineage>
</organism>
<dbReference type="PANTHER" id="PTHR10724:SF10">
    <property type="entry name" value="S1 RNA-BINDING DOMAIN-CONTAINING PROTEIN 1"/>
    <property type="match status" value="1"/>
</dbReference>
<dbReference type="FunFam" id="3.20.20.70:FF:000118">
    <property type="entry name" value="Alpha-galactosidase"/>
    <property type="match status" value="1"/>
</dbReference>
<dbReference type="InterPro" id="IPR032639">
    <property type="entry name" value="Tex_YqgF"/>
</dbReference>
<dbReference type="GO" id="GO:0006522">
    <property type="term" value="P:alanine metabolic process"/>
    <property type="evidence" value="ECO:0007669"/>
    <property type="project" value="InterPro"/>
</dbReference>
<dbReference type="Gene3D" id="1.10.150.310">
    <property type="entry name" value="Tex RuvX-like domain-like"/>
    <property type="match status" value="1"/>
</dbReference>
<dbReference type="InterPro" id="IPR017853">
    <property type="entry name" value="GH"/>
</dbReference>
<dbReference type="SUPFAM" id="SSF158832">
    <property type="entry name" value="Tex N-terminal region-like"/>
    <property type="match status" value="1"/>
</dbReference>
<dbReference type="InterPro" id="IPR041692">
    <property type="entry name" value="HHH_9"/>
</dbReference>
<dbReference type="InterPro" id="IPR031705">
    <property type="entry name" value="Glyco_hydro_36_C"/>
</dbReference>
<dbReference type="EMBL" id="AOFI03000013">
    <property type="protein sequence ID" value="KAF4324744.1"/>
    <property type="molecule type" value="Genomic_DNA"/>
</dbReference>
<protein>
    <recommendedName>
        <fullName evidence="3">alpha-galactosidase</fullName>
        <ecNumber evidence="3">3.2.1.22</ecNumber>
    </recommendedName>
</protein>
<dbReference type="InterPro" id="IPR020622">
    <property type="entry name" value="Ala_racemase_pyridoxalP-BS"/>
</dbReference>
<comment type="cofactor">
    <cofactor evidence="2 9">
        <name>pyridoxal 5'-phosphate</name>
        <dbReference type="ChEBI" id="CHEBI:597326"/>
    </cofactor>
</comment>
<dbReference type="Gene3D" id="1.10.3500.10">
    <property type="entry name" value="Tex N-terminal region-like"/>
    <property type="match status" value="1"/>
</dbReference>
<dbReference type="SMART" id="SM00732">
    <property type="entry name" value="YqgFc"/>
    <property type="match status" value="1"/>
</dbReference>
<dbReference type="GO" id="GO:0003735">
    <property type="term" value="F:structural constituent of ribosome"/>
    <property type="evidence" value="ECO:0007669"/>
    <property type="project" value="TreeGrafter"/>
</dbReference>
<dbReference type="FunFam" id="3.30.420.140:FF:000001">
    <property type="entry name" value="RNA-binding transcriptional accessory protein"/>
    <property type="match status" value="1"/>
</dbReference>
<dbReference type="PROSITE" id="PS00395">
    <property type="entry name" value="ALANINE_RACEMASE"/>
    <property type="match status" value="1"/>
</dbReference>
<dbReference type="InterPro" id="IPR010994">
    <property type="entry name" value="RuvA_2-like"/>
</dbReference>
<proteinExistence type="predicted"/>
<dbReference type="Pfam" id="PF12836">
    <property type="entry name" value="HHH_3"/>
    <property type="match status" value="1"/>
</dbReference>
<dbReference type="Pfam" id="PF17674">
    <property type="entry name" value="HHH_9"/>
    <property type="match status" value="1"/>
</dbReference>
<dbReference type="GO" id="GO:0008784">
    <property type="term" value="F:alanine racemase activity"/>
    <property type="evidence" value="ECO:0007669"/>
    <property type="project" value="InterPro"/>
</dbReference>
<dbReference type="Gene3D" id="2.40.37.10">
    <property type="entry name" value="Lyase, Ornithine Decarboxylase, Chain A, domain 1"/>
    <property type="match status" value="1"/>
</dbReference>
<evidence type="ECO:0000256" key="8">
    <source>
        <dbReference type="ARBA" id="ARBA00025453"/>
    </source>
</evidence>
<dbReference type="SUPFAM" id="SSF51419">
    <property type="entry name" value="PLP-binding barrel"/>
    <property type="match status" value="1"/>
</dbReference>
<dbReference type="Pfam" id="PF02065">
    <property type="entry name" value="Melibiase"/>
    <property type="match status" value="1"/>
</dbReference>
<dbReference type="InterPro" id="IPR044146">
    <property type="entry name" value="S1_Tex"/>
</dbReference>
<dbReference type="GO" id="GO:0016052">
    <property type="term" value="P:carbohydrate catabolic process"/>
    <property type="evidence" value="ECO:0007669"/>
    <property type="project" value="InterPro"/>
</dbReference>
<evidence type="ECO:0000313" key="11">
    <source>
        <dbReference type="EMBL" id="KAF4324744.1"/>
    </source>
</evidence>
<dbReference type="CDD" id="cd14791">
    <property type="entry name" value="GH36"/>
    <property type="match status" value="1"/>
</dbReference>
<dbReference type="SMART" id="SM00316">
    <property type="entry name" value="S1"/>
    <property type="match status" value="1"/>
</dbReference>
<dbReference type="InterPro" id="IPR018974">
    <property type="entry name" value="Tex-like_N"/>
</dbReference>
<dbReference type="GO" id="GO:0005737">
    <property type="term" value="C:cytoplasm"/>
    <property type="evidence" value="ECO:0007669"/>
    <property type="project" value="UniProtKB-ARBA"/>
</dbReference>
<dbReference type="GO" id="GO:0006412">
    <property type="term" value="P:translation"/>
    <property type="evidence" value="ECO:0007669"/>
    <property type="project" value="TreeGrafter"/>
</dbReference>
<keyword evidence="5 9" id="KW-0663">Pyridoxal phosphate</keyword>
<dbReference type="Gene3D" id="3.30.420.140">
    <property type="entry name" value="YqgF/RNase H-like domain"/>
    <property type="match status" value="1"/>
</dbReference>
<evidence type="ECO:0000256" key="6">
    <source>
        <dbReference type="ARBA" id="ARBA00023235"/>
    </source>
</evidence>
<dbReference type="InterPro" id="IPR009006">
    <property type="entry name" value="Ala_racemase/Decarboxylase_C"/>
</dbReference>
<dbReference type="Gene3D" id="3.20.20.10">
    <property type="entry name" value="Alanine racemase"/>
    <property type="match status" value="1"/>
</dbReference>
<dbReference type="InterPro" id="IPR012340">
    <property type="entry name" value="NA-bd_OB-fold"/>
</dbReference>
<comment type="catalytic activity">
    <reaction evidence="1">
        <text>Hydrolysis of terminal, non-reducing alpha-D-galactose residues in alpha-D-galactosides, including galactose oligosaccharides, galactomannans and galactolipids.</text>
        <dbReference type="EC" id="3.2.1.22"/>
    </reaction>
</comment>
<reference evidence="11" key="1">
    <citation type="journal article" date="2015" name="Genom Data">
        <title>Draft genome sequences of Phytophthora kernoviae and Phytophthora ramorum lineage EU2 from Scotland.</title>
        <authorList>
            <person name="Sambles C."/>
            <person name="Schlenzig A."/>
            <person name="O'Neill P."/>
            <person name="Grant M."/>
            <person name="Studholme D.J."/>
        </authorList>
    </citation>
    <scope>NUCLEOTIDE SEQUENCE</scope>
    <source>
        <strain evidence="11">00238/432</strain>
    </source>
</reference>
<dbReference type="PANTHER" id="PTHR10724">
    <property type="entry name" value="30S RIBOSOMAL PROTEIN S1"/>
    <property type="match status" value="1"/>
</dbReference>
<name>A0A8J4WH54_9STRA</name>
<dbReference type="Gene3D" id="3.20.20.70">
    <property type="entry name" value="Aldolase class I"/>
    <property type="match status" value="1"/>
</dbReference>
<feature type="modified residue" description="N6-(pyridoxal phosphate)lysine" evidence="9">
    <location>
        <position position="31"/>
    </location>
</feature>
<keyword evidence="6" id="KW-0413">Isomerase</keyword>
<evidence type="ECO:0000313" key="12">
    <source>
        <dbReference type="Proteomes" id="UP000702964"/>
    </source>
</evidence>
<dbReference type="Pfam" id="PF16921">
    <property type="entry name" value="Tex_YqgF"/>
    <property type="match status" value="1"/>
</dbReference>
<dbReference type="PRINTS" id="PR00743">
    <property type="entry name" value="GLHYDRLASE36"/>
</dbReference>
<keyword evidence="4" id="KW-0378">Hydrolase</keyword>
<dbReference type="InterPro" id="IPR000821">
    <property type="entry name" value="Ala_racemase"/>
</dbReference>
<dbReference type="Pfam" id="PF01168">
    <property type="entry name" value="Ala_racemase_N"/>
    <property type="match status" value="1"/>
</dbReference>
<dbReference type="InterPro" id="IPR055179">
    <property type="entry name" value="Tex-like_central_region"/>
</dbReference>
<evidence type="ECO:0000256" key="1">
    <source>
        <dbReference type="ARBA" id="ARBA00001255"/>
    </source>
</evidence>
<dbReference type="SUPFAM" id="SSF51445">
    <property type="entry name" value="(Trans)glycosidases"/>
    <property type="match status" value="1"/>
</dbReference>
<dbReference type="InterPro" id="IPR003029">
    <property type="entry name" value="S1_domain"/>
</dbReference>
<dbReference type="InterPro" id="IPR037027">
    <property type="entry name" value="YqgF/RNaseH-like_dom_sf"/>
</dbReference>
<dbReference type="FunFam" id="2.40.50.140:FF:000051">
    <property type="entry name" value="RNA-binding transcriptional accessory protein"/>
    <property type="match status" value="1"/>
</dbReference>
<comment type="function">
    <text evidence="8">Associates with the EF-Tu.GDP complex and induces the exchange of GDP to GTP. It remains bound to the aminoacyl-tRNA.EF-Tu.GTP complex up to the GTP hydrolysis stage on the ribosome.</text>
</comment>
<evidence type="ECO:0000256" key="5">
    <source>
        <dbReference type="ARBA" id="ARBA00022898"/>
    </source>
</evidence>
<dbReference type="GO" id="GO:0006139">
    <property type="term" value="P:nucleobase-containing compound metabolic process"/>
    <property type="evidence" value="ECO:0007669"/>
    <property type="project" value="InterPro"/>
</dbReference>
<dbReference type="GO" id="GO:0004557">
    <property type="term" value="F:alpha-galactosidase activity"/>
    <property type="evidence" value="ECO:0007669"/>
    <property type="project" value="UniProtKB-EC"/>
</dbReference>
<sequence>MESDVSRIKMIREEAFREVLPQGKKLLACVKANAYGHGAVETARELERVGVDYLSVAFLDEALELRQHGITLPILVLGYTPPEGIAEAWKHDVTITLFSKEVLAAIQHLETGISARKLKVHIKIDSGMGRLGLLPGDEALAFIQEASKLKQVMLEGMFTHFAKADEKDKTYTLEQYRRFQGVVDALRDQGCVIPIIHTANSAATIDTPELSDDMVRVGISLYGLYPSAEVNHQVVKLSPVLTLKTKAEVDGIVALENSNRSELIRQAMKLYLTERKKRYIRESMQRGYMEMAKINLTMASEAFHAEEDADSTLDRLVSGRASFSPNPVPDDRTISFDTLAQELPVYGHRLIKGKAALTGLPATYVESDDEAETLIVELEDRVAGIKIELSYTAFTAFNAITRSMRIVNESAASVNIARALSSSVDFPHADYELLQLSGAWTRERDIVRRPLASGLQGIESRRGSSSHQQNPFIALMTPGTDEDQGEVYGFSLVYSGSFTAQAEVDQFHTTRVSLGINPFEFGWKLDSQESFQTPETVMVYSDAGLDGMSQSYHKLYRERLARGKFRNAERPVLVNNWEATYFGFNADKIEQIAQAGKKLGIELFVLDDGWFGHRDSDNSSLGDWIVDKNKLPQGLDDLANRVTSLDMQFGLWFEPEMISPDSELYRAHPDWCLHVPDRRRTEGRQQLVLDFSRQDVRDEIVRMLGDVLGSAPITYVKWDMNRNMTEVGSALLPADRQRETAHRYMLGLYEVMERITSAFPDILFESCSGGGGRFDPGMLYYMPQTWTSDNTDAISRLRIQYGTSLVYPVSSMGSHISAVPNHQVNRITSLEIRGHVAMSGNFGYELDLTRFTEEENAIVKAQVELYKEIRGTIQYGTFRRLLSPFEGNETAWMFISPDGSEAVVFYFRVLSEPNAPLQRLKLKGLDPNADYRLKGGSETFTGDALMYGGISVGRASGDYLSEMFRFERETVLEPNEETIKAERHERIIKQVAKELSLSLKQVRTTSELLDEGNTIPFIARYRKEMTGELDENELRLIEERIVYLRNLEDRKVEVIRIIEEQGKLTGELKQSITQAVKLQEVEDLYRPFRQKRKTRASVAKEKGLEPLAVWIWGQPKQGNVLEEAARYINAELEVEDAEVALQGAKDILAENIADDAAIRAWIRRYTLDHGMLTSEAKDAEQESVYENYYDYRELAKKMPPHRILAINRGERENILKVGLDVQPEPAHRHMEGQIIKGASAVQDILRAVIEDAYKRLIAPSIEREPPIHGKRVLGVDPAYRTGCKLAVVDDTGKLLEVAVTYPTPPHNKKREAAEVFHRMIKQYDIGLIVIGNGTGSRETEQFVAEIIQENGDESLVYLIVNEAGASVYSASKLAQEEFPDLDVAERSAASIARRVQDPLAELVKIDPKAIGVVNHVGVDVNTASPSLLSYVAGVNATIAKNIVKYREENGRFTNRRQLQKVPRLGAKTYEQCVGFMRIGEGENPLDRTPIHPESYKVVDQLFKELQVELDKLGSKELSVLLSEQQPEQLAVKLDVGVPTLRDILDSLQRPGRDPREEMPLPIFRTDVLKIEDLVEGMELQGTVRNVIDFGAFVDIGIKSDGLVHISQLSNGYVKHPMDVVSVGDNVTVWVMNVDTKKGRVGLTMKKPASSQQSS</sequence>
<dbReference type="SUPFAM" id="SSF47781">
    <property type="entry name" value="RuvA domain 2-like"/>
    <property type="match status" value="2"/>
</dbReference>
<dbReference type="CDD" id="cd00430">
    <property type="entry name" value="PLPDE_III_AR"/>
    <property type="match status" value="1"/>
</dbReference>
<dbReference type="Gene3D" id="2.40.50.140">
    <property type="entry name" value="Nucleic acid-binding proteins"/>
    <property type="match status" value="1"/>
</dbReference>
<dbReference type="InterPro" id="IPR038417">
    <property type="entry name" value="Alpga-gal_N_sf"/>
</dbReference>
<dbReference type="FunFam" id="1.10.10.650:FF:000001">
    <property type="entry name" value="S1 RNA-binding domain 1"/>
    <property type="match status" value="1"/>
</dbReference>
<dbReference type="InterPro" id="IPR023323">
    <property type="entry name" value="Tex-like_dom_sf"/>
</dbReference>
<evidence type="ECO:0000256" key="3">
    <source>
        <dbReference type="ARBA" id="ARBA00012755"/>
    </source>
</evidence>
<dbReference type="InterPro" id="IPR000111">
    <property type="entry name" value="Glyco_hydro_27/36_CS"/>
</dbReference>
<dbReference type="PROSITE" id="PS00512">
    <property type="entry name" value="ALPHA_GALACTOSIDASE"/>
    <property type="match status" value="1"/>
</dbReference>